<dbReference type="InParanoid" id="A0A067MNX6"/>
<feature type="region of interest" description="Disordered" evidence="1">
    <location>
        <begin position="42"/>
        <end position="62"/>
    </location>
</feature>
<reference evidence="3" key="1">
    <citation type="journal article" date="2014" name="Proc. Natl. Acad. Sci. U.S.A.">
        <title>Extensive sampling of basidiomycete genomes demonstrates inadequacy of the white-rot/brown-rot paradigm for wood decay fungi.</title>
        <authorList>
            <person name="Riley R."/>
            <person name="Salamov A.A."/>
            <person name="Brown D.W."/>
            <person name="Nagy L.G."/>
            <person name="Floudas D."/>
            <person name="Held B.W."/>
            <person name="Levasseur A."/>
            <person name="Lombard V."/>
            <person name="Morin E."/>
            <person name="Otillar R."/>
            <person name="Lindquist E.A."/>
            <person name="Sun H."/>
            <person name="LaButti K.M."/>
            <person name="Schmutz J."/>
            <person name="Jabbour D."/>
            <person name="Luo H."/>
            <person name="Baker S.E."/>
            <person name="Pisabarro A.G."/>
            <person name="Walton J.D."/>
            <person name="Blanchette R.A."/>
            <person name="Henrissat B."/>
            <person name="Martin F."/>
            <person name="Cullen D."/>
            <person name="Hibbett D.S."/>
            <person name="Grigoriev I.V."/>
        </authorList>
    </citation>
    <scope>NUCLEOTIDE SEQUENCE [LARGE SCALE GENOMIC DNA]</scope>
    <source>
        <strain evidence="3">FD-172 SS1</strain>
    </source>
</reference>
<dbReference type="EMBL" id="KL198028">
    <property type="protein sequence ID" value="KDQ16400.1"/>
    <property type="molecule type" value="Genomic_DNA"/>
</dbReference>
<accession>A0A067MNX6</accession>
<evidence type="ECO:0000313" key="2">
    <source>
        <dbReference type="EMBL" id="KDQ16400.1"/>
    </source>
</evidence>
<proteinExistence type="predicted"/>
<dbReference type="AlphaFoldDB" id="A0A067MNX6"/>
<dbReference type="Proteomes" id="UP000027195">
    <property type="component" value="Unassembled WGS sequence"/>
</dbReference>
<name>A0A067MNX6_BOTB1</name>
<evidence type="ECO:0000313" key="3">
    <source>
        <dbReference type="Proteomes" id="UP000027195"/>
    </source>
</evidence>
<protein>
    <submittedName>
        <fullName evidence="2">Uncharacterized protein</fullName>
    </submittedName>
</protein>
<evidence type="ECO:0000256" key="1">
    <source>
        <dbReference type="SAM" id="MobiDB-lite"/>
    </source>
</evidence>
<gene>
    <name evidence="2" type="ORF">BOTBODRAFT_31073</name>
</gene>
<keyword evidence="3" id="KW-1185">Reference proteome</keyword>
<organism evidence="2 3">
    <name type="scientific">Botryobasidium botryosum (strain FD-172 SS1)</name>
    <dbReference type="NCBI Taxonomy" id="930990"/>
    <lineage>
        <taxon>Eukaryota</taxon>
        <taxon>Fungi</taxon>
        <taxon>Dikarya</taxon>
        <taxon>Basidiomycota</taxon>
        <taxon>Agaricomycotina</taxon>
        <taxon>Agaricomycetes</taxon>
        <taxon>Cantharellales</taxon>
        <taxon>Botryobasidiaceae</taxon>
        <taxon>Botryobasidium</taxon>
    </lineage>
</organism>
<dbReference type="HOGENOM" id="CLU_202718_0_0_1"/>
<sequence length="62" mass="6956">MYEECLCREWCNSPPIWAHQEPGCPKLVQKRSFSGSKVIQTSFDDATDSPHSKTGLLTSVPM</sequence>